<evidence type="ECO:0000256" key="6">
    <source>
        <dbReference type="ARBA" id="ARBA00023136"/>
    </source>
</evidence>
<gene>
    <name evidence="12" type="ORF">FFLO_02724</name>
</gene>
<dbReference type="PROSITE" id="PS51762">
    <property type="entry name" value="GH16_2"/>
    <property type="match status" value="1"/>
</dbReference>
<dbReference type="GO" id="GO:0006078">
    <property type="term" value="P:(1-&gt;6)-beta-D-glucan biosynthetic process"/>
    <property type="evidence" value="ECO:0007669"/>
    <property type="project" value="TreeGrafter"/>
</dbReference>
<dbReference type="PANTHER" id="PTHR31361:SF1">
    <property type="entry name" value="BETA-GLUCAN SYNTHESIS-ASSOCIATED PROTEIN KRE6-RELATED"/>
    <property type="match status" value="1"/>
</dbReference>
<feature type="region of interest" description="Disordered" evidence="9">
    <location>
        <begin position="1"/>
        <end position="133"/>
    </location>
</feature>
<evidence type="ECO:0000256" key="4">
    <source>
        <dbReference type="ARBA" id="ARBA00022968"/>
    </source>
</evidence>
<dbReference type="AlphaFoldDB" id="A0A8K0JNJ9"/>
<keyword evidence="13" id="KW-1185">Reference proteome</keyword>
<feature type="compositionally biased region" description="Polar residues" evidence="9">
    <location>
        <begin position="87"/>
        <end position="126"/>
    </location>
</feature>
<dbReference type="Gene3D" id="2.60.120.200">
    <property type="match status" value="2"/>
</dbReference>
<dbReference type="GO" id="GO:0015926">
    <property type="term" value="F:glucosidase activity"/>
    <property type="evidence" value="ECO:0007669"/>
    <property type="project" value="TreeGrafter"/>
</dbReference>
<name>A0A8K0JNJ9_9TREE</name>
<feature type="compositionally biased region" description="Basic and acidic residues" evidence="9">
    <location>
        <begin position="196"/>
        <end position="209"/>
    </location>
</feature>
<keyword evidence="5 10" id="KW-1133">Transmembrane helix</keyword>
<evidence type="ECO:0000259" key="11">
    <source>
        <dbReference type="PROSITE" id="PS51762"/>
    </source>
</evidence>
<proteinExistence type="inferred from homology"/>
<feature type="compositionally biased region" description="Basic and acidic residues" evidence="9">
    <location>
        <begin position="69"/>
        <end position="78"/>
    </location>
</feature>
<keyword evidence="7" id="KW-0325">Glycoprotein</keyword>
<evidence type="ECO:0000256" key="8">
    <source>
        <dbReference type="ARBA" id="ARBA00023316"/>
    </source>
</evidence>
<evidence type="ECO:0000256" key="10">
    <source>
        <dbReference type="SAM" id="Phobius"/>
    </source>
</evidence>
<feature type="transmembrane region" description="Helical" evidence="10">
    <location>
        <begin position="225"/>
        <end position="248"/>
    </location>
</feature>
<sequence>MPSKSNNNYAFGPSNSNAAISSNSHNPFINNASSSQQQQLHQPRPTPSRSLTGGGATSPSGHSPLLGSYEDRHHDDLSQNRLLGPNMSRQGSADSMGSRYNPNSPHLSPSTQPLYRSGSPTPSSSDLHAPAGPYASINSKGGYRGGAGAVGATSFGEKGWSAQNNASGSLAPSISDKFSLSPDPASWGANVALNHPEPDDYLHNPDPKRDRKYDRGGTIFTVRGLYNIGCILILVLALCTLFGGYPLISFFTREPPNTLGGYNLGGINGTGQVATRLGNFNLIDEDTPADAYTYTSKWTGETWDLVFSDEFNLDGRTFWPGDDPFWEAENIHYWGTNNLEWYDPRSITTEGGNLKITLTNSPQKGLNYTGGLMSTWNKFCFRGGYIETSLVLPGTSSVYGLWPAVWTMGNLGRMGYGGTLDGMWPYSYDSCDTGTMPNQTLNGGPNVALTTGPEQSPFNGSLSYLTGQRLSSCTCPDDPTHPGPKKANGDFKGRAAPEIDLIEAQVLQTDHGIVSEVSQSCQWAPFNPYYYFSTNVSGTDYQIMDDSMTKINTYLGGVYQQATSGVSYTDPNCYEGNTGCFSIYGFEYAHGDEGYVWWVNDGKPAWWIAGSAMKPVPEADVGQRPVPYEPMYLIVNLGLSENFGAIDYEGLEQLWPVHMLIDYIRVYQDPKAKDLGCDPEDMPTASYIEMYKEAYTNANISTFDQIPEPHPPKPKNRLDVSYAENRVLEANATDFDVVFHCRVVAECDLEPGFHHLSLRYTHEFTNIHPFLVHHLCPPTPHRSR</sequence>
<protein>
    <recommendedName>
        <fullName evidence="11">GH16 domain-containing protein</fullName>
    </recommendedName>
</protein>
<dbReference type="GO" id="GO:0031505">
    <property type="term" value="P:fungal-type cell wall organization"/>
    <property type="evidence" value="ECO:0007669"/>
    <property type="project" value="TreeGrafter"/>
</dbReference>
<dbReference type="SUPFAM" id="SSF49899">
    <property type="entry name" value="Concanavalin A-like lectins/glucanases"/>
    <property type="match status" value="1"/>
</dbReference>
<evidence type="ECO:0000313" key="13">
    <source>
        <dbReference type="Proteomes" id="UP000812966"/>
    </source>
</evidence>
<keyword evidence="6 10" id="KW-0472">Membrane</keyword>
<keyword evidence="8" id="KW-0961">Cell wall biogenesis/degradation</keyword>
<keyword evidence="3 10" id="KW-0812">Transmembrane</keyword>
<evidence type="ECO:0000256" key="9">
    <source>
        <dbReference type="SAM" id="MobiDB-lite"/>
    </source>
</evidence>
<feature type="compositionally biased region" description="Polar residues" evidence="9">
    <location>
        <begin position="27"/>
        <end position="61"/>
    </location>
</feature>
<evidence type="ECO:0000256" key="7">
    <source>
        <dbReference type="ARBA" id="ARBA00023180"/>
    </source>
</evidence>
<dbReference type="InterPro" id="IPR005629">
    <property type="entry name" value="Skn1/Kre6/Sbg1"/>
</dbReference>
<dbReference type="Proteomes" id="UP000812966">
    <property type="component" value="Unassembled WGS sequence"/>
</dbReference>
<dbReference type="Pfam" id="PF03935">
    <property type="entry name" value="SKN1_KRE6_Sbg1"/>
    <property type="match status" value="1"/>
</dbReference>
<feature type="region of interest" description="Disordered" evidence="9">
    <location>
        <begin position="189"/>
        <end position="209"/>
    </location>
</feature>
<evidence type="ECO:0000256" key="3">
    <source>
        <dbReference type="ARBA" id="ARBA00022692"/>
    </source>
</evidence>
<dbReference type="PANTHER" id="PTHR31361">
    <property type="entry name" value="BETA-GLUCAN SYNTHESIS-ASSOCIATED PROTEIN KRE6-RELATED"/>
    <property type="match status" value="1"/>
</dbReference>
<dbReference type="GO" id="GO:0005789">
    <property type="term" value="C:endoplasmic reticulum membrane"/>
    <property type="evidence" value="ECO:0007669"/>
    <property type="project" value="TreeGrafter"/>
</dbReference>
<keyword evidence="4" id="KW-0735">Signal-anchor</keyword>
<feature type="compositionally biased region" description="Low complexity" evidence="9">
    <location>
        <begin position="14"/>
        <end position="26"/>
    </location>
</feature>
<dbReference type="InterPro" id="IPR000757">
    <property type="entry name" value="Beta-glucanase-like"/>
</dbReference>
<feature type="domain" description="GH16" evidence="11">
    <location>
        <begin position="296"/>
        <end position="672"/>
    </location>
</feature>
<evidence type="ECO:0000313" key="12">
    <source>
        <dbReference type="EMBL" id="KAG7561823.1"/>
    </source>
</evidence>
<reference evidence="12" key="1">
    <citation type="submission" date="2020-04" db="EMBL/GenBank/DDBJ databases">
        <title>Analysis of mating type loci in Filobasidium floriforme.</title>
        <authorList>
            <person name="Nowrousian M."/>
        </authorList>
    </citation>
    <scope>NUCLEOTIDE SEQUENCE</scope>
    <source>
        <strain evidence="12">CBS 6242</strain>
    </source>
</reference>
<dbReference type="FunFam" id="2.60.120.200:FF:000259">
    <property type="entry name" value="Chromosome 9, whole genome shotgun sequence"/>
    <property type="match status" value="1"/>
</dbReference>
<evidence type="ECO:0000256" key="5">
    <source>
        <dbReference type="ARBA" id="ARBA00022989"/>
    </source>
</evidence>
<evidence type="ECO:0000256" key="1">
    <source>
        <dbReference type="ARBA" id="ARBA00004606"/>
    </source>
</evidence>
<evidence type="ECO:0000256" key="2">
    <source>
        <dbReference type="ARBA" id="ARBA00010962"/>
    </source>
</evidence>
<comment type="similarity">
    <text evidence="2">Belongs to the SKN1/KRE6 family.</text>
</comment>
<comment type="caution">
    <text evidence="12">The sequence shown here is derived from an EMBL/GenBank/DDBJ whole genome shotgun (WGS) entry which is preliminary data.</text>
</comment>
<accession>A0A8K0JNJ9</accession>
<dbReference type="InterPro" id="IPR013320">
    <property type="entry name" value="ConA-like_dom_sf"/>
</dbReference>
<organism evidence="12 13">
    <name type="scientific">Filobasidium floriforme</name>
    <dbReference type="NCBI Taxonomy" id="5210"/>
    <lineage>
        <taxon>Eukaryota</taxon>
        <taxon>Fungi</taxon>
        <taxon>Dikarya</taxon>
        <taxon>Basidiomycota</taxon>
        <taxon>Agaricomycotina</taxon>
        <taxon>Tremellomycetes</taxon>
        <taxon>Filobasidiales</taxon>
        <taxon>Filobasidiaceae</taxon>
        <taxon>Filobasidium</taxon>
    </lineage>
</organism>
<dbReference type="EMBL" id="JABELV010000045">
    <property type="protein sequence ID" value="KAG7561823.1"/>
    <property type="molecule type" value="Genomic_DNA"/>
</dbReference>
<dbReference type="GO" id="GO:0005886">
    <property type="term" value="C:plasma membrane"/>
    <property type="evidence" value="ECO:0007669"/>
    <property type="project" value="TreeGrafter"/>
</dbReference>
<comment type="subcellular location">
    <subcellularLocation>
        <location evidence="1">Membrane</location>
        <topology evidence="1">Single-pass type II membrane protein</topology>
    </subcellularLocation>
</comment>